<keyword evidence="9" id="KW-0547">Nucleotide-binding</keyword>
<dbReference type="GO" id="GO:0004715">
    <property type="term" value="F:non-membrane spanning protein tyrosine kinase activity"/>
    <property type="evidence" value="ECO:0007669"/>
    <property type="project" value="UniProtKB-EC"/>
</dbReference>
<dbReference type="Gene3D" id="3.40.50.300">
    <property type="entry name" value="P-loop containing nucleotide triphosphate hydrolases"/>
    <property type="match status" value="1"/>
</dbReference>
<feature type="transmembrane region" description="Helical" evidence="18">
    <location>
        <begin position="431"/>
        <end position="449"/>
    </location>
</feature>
<evidence type="ECO:0000256" key="17">
    <source>
        <dbReference type="SAM" id="MobiDB-lite"/>
    </source>
</evidence>
<dbReference type="InterPro" id="IPR005702">
    <property type="entry name" value="Wzc-like_C"/>
</dbReference>
<dbReference type="GO" id="GO:0005524">
    <property type="term" value="F:ATP binding"/>
    <property type="evidence" value="ECO:0007669"/>
    <property type="project" value="UniProtKB-KW"/>
</dbReference>
<evidence type="ECO:0000256" key="7">
    <source>
        <dbReference type="ARBA" id="ARBA00022679"/>
    </source>
</evidence>
<gene>
    <name evidence="22" type="ORF">DRV84_12410</name>
</gene>
<evidence type="ECO:0000259" key="21">
    <source>
        <dbReference type="Pfam" id="PF13807"/>
    </source>
</evidence>
<evidence type="ECO:0000256" key="1">
    <source>
        <dbReference type="ARBA" id="ARBA00004429"/>
    </source>
</evidence>
<feature type="domain" description="AAA" evidence="20">
    <location>
        <begin position="531"/>
        <end position="658"/>
    </location>
</feature>
<feature type="coiled-coil region" evidence="16">
    <location>
        <begin position="332"/>
        <end position="397"/>
    </location>
</feature>
<feature type="coiled-coil region" evidence="16">
    <location>
        <begin position="230"/>
        <end position="300"/>
    </location>
</feature>
<evidence type="ECO:0000313" key="22">
    <source>
        <dbReference type="EMBL" id="REC55121.1"/>
    </source>
</evidence>
<comment type="caution">
    <text evidence="22">The sequence shown here is derived from an EMBL/GenBank/DDBJ whole genome shotgun (WGS) entry which is preliminary data.</text>
</comment>
<evidence type="ECO:0000256" key="16">
    <source>
        <dbReference type="SAM" id="Coils"/>
    </source>
</evidence>
<feature type="transmembrane region" description="Helical" evidence="18">
    <location>
        <begin position="45"/>
        <end position="66"/>
    </location>
</feature>
<feature type="domain" description="Polysaccharide chain length determinant N-terminal" evidence="19">
    <location>
        <begin position="29"/>
        <end position="122"/>
    </location>
</feature>
<comment type="subcellular location">
    <subcellularLocation>
        <location evidence="1">Cell inner membrane</location>
        <topology evidence="1">Multi-pass membrane protein</topology>
    </subcellularLocation>
</comment>
<evidence type="ECO:0000313" key="23">
    <source>
        <dbReference type="Proteomes" id="UP000257131"/>
    </source>
</evidence>
<comment type="similarity">
    <text evidence="2">Belongs to the CpsD/CapB family.</text>
</comment>
<keyword evidence="16" id="KW-0175">Coiled coil</keyword>
<evidence type="ECO:0000259" key="20">
    <source>
        <dbReference type="Pfam" id="PF13614"/>
    </source>
</evidence>
<dbReference type="PANTHER" id="PTHR32309">
    <property type="entry name" value="TYROSINE-PROTEIN KINASE"/>
    <property type="match status" value="1"/>
</dbReference>
<dbReference type="InterPro" id="IPR032807">
    <property type="entry name" value="GNVR"/>
</dbReference>
<feature type="compositionally biased region" description="Polar residues" evidence="17">
    <location>
        <begin position="1"/>
        <end position="12"/>
    </location>
</feature>
<dbReference type="NCBIfam" id="TIGR01007">
    <property type="entry name" value="eps_fam"/>
    <property type="match status" value="1"/>
</dbReference>
<evidence type="ECO:0000256" key="6">
    <source>
        <dbReference type="ARBA" id="ARBA00022519"/>
    </source>
</evidence>
<evidence type="ECO:0000256" key="10">
    <source>
        <dbReference type="ARBA" id="ARBA00022777"/>
    </source>
</evidence>
<evidence type="ECO:0000256" key="2">
    <source>
        <dbReference type="ARBA" id="ARBA00007316"/>
    </source>
</evidence>
<dbReference type="EC" id="2.7.10.2" evidence="4"/>
<dbReference type="OrthoDB" id="230260at2"/>
<keyword evidence="5" id="KW-1003">Cell membrane</keyword>
<evidence type="ECO:0000259" key="19">
    <source>
        <dbReference type="Pfam" id="PF02706"/>
    </source>
</evidence>
<dbReference type="Pfam" id="PF02706">
    <property type="entry name" value="Wzz"/>
    <property type="match status" value="1"/>
</dbReference>
<dbReference type="Proteomes" id="UP000257131">
    <property type="component" value="Unassembled WGS sequence"/>
</dbReference>
<dbReference type="InterPro" id="IPR003856">
    <property type="entry name" value="LPS_length_determ_N"/>
</dbReference>
<feature type="region of interest" description="Disordered" evidence="17">
    <location>
        <begin position="1"/>
        <end position="24"/>
    </location>
</feature>
<dbReference type="CDD" id="cd05387">
    <property type="entry name" value="BY-kinase"/>
    <property type="match status" value="1"/>
</dbReference>
<keyword evidence="14" id="KW-0829">Tyrosine-protein kinase</keyword>
<protein>
    <recommendedName>
        <fullName evidence="4">non-specific protein-tyrosine kinase</fullName>
        <ecNumber evidence="4">2.7.10.2</ecNumber>
    </recommendedName>
</protein>
<evidence type="ECO:0000256" key="4">
    <source>
        <dbReference type="ARBA" id="ARBA00011903"/>
    </source>
</evidence>
<accession>A0A3D9BP46</accession>
<keyword evidence="10" id="KW-0418">Kinase</keyword>
<keyword evidence="8 18" id="KW-0812">Transmembrane</keyword>
<comment type="similarity">
    <text evidence="3">Belongs to the etk/wzc family.</text>
</comment>
<keyword evidence="23" id="KW-1185">Reference proteome</keyword>
<evidence type="ECO:0000256" key="11">
    <source>
        <dbReference type="ARBA" id="ARBA00022840"/>
    </source>
</evidence>
<keyword evidence="13 18" id="KW-0472">Membrane</keyword>
<dbReference type="SUPFAM" id="SSF52540">
    <property type="entry name" value="P-loop containing nucleoside triphosphate hydrolases"/>
    <property type="match status" value="1"/>
</dbReference>
<keyword evidence="11" id="KW-0067">ATP-binding</keyword>
<dbReference type="EMBL" id="QOHR01000021">
    <property type="protein sequence ID" value="REC55121.1"/>
    <property type="molecule type" value="Genomic_DNA"/>
</dbReference>
<evidence type="ECO:0000256" key="5">
    <source>
        <dbReference type="ARBA" id="ARBA00022475"/>
    </source>
</evidence>
<proteinExistence type="inferred from homology"/>
<dbReference type="InterPro" id="IPR025669">
    <property type="entry name" value="AAA_dom"/>
</dbReference>
<dbReference type="GO" id="GO:0005886">
    <property type="term" value="C:plasma membrane"/>
    <property type="evidence" value="ECO:0007669"/>
    <property type="project" value="UniProtKB-SubCell"/>
</dbReference>
<sequence length="717" mass="78363">MNVQPVTRQPSIGPSMRQAAAQPAEPDDDEIDLLALAGTLWRGKWWIALAMALFVAVAGYYAFAVAEPKYRATSSLVLEVQGPNVVDLEQVVSGVSTETSALNTELEVIRSRRLIAELVDELNLTDTPEFNPTLREDPRWSVGAVIDRARDAIGLPAETAPPPTEEEIRRGAIGAARQAISVAQQRNTYIFEISATTGSREISAEMVNALAAIYIEDQIAQKFEATDQAVDWLSERVRELEVELRAQEDAVKELRAESEAATPEAVAALTAQVRDQRDRVDRAEAALAEAEARRAALAEARETGPEALLSLADDPLLERIAEREGPESAAFAERAAELVDRATAERARAASQLASLRDALASLEARVERQSGDLIQLQQMERELQATRALYETFLSRLKETTVSRGLQQADSRLLEEAEGARQVEPRRARILGLAGILGLMVGAGLILLREALHNHFRTAEDLEKRTGYTVIGQIPLMPIKARGKLIDYLNDKPTSAAAEAIRNLRTSVLMSNVDAPPRVIMVGSSVPNESKTSTAIALAHNLAGLGKKVLLLEGDIRRRTFSQYLDHAPTGGLMAVLGEDKPLSEVIVHEPRLGADVLMGEKTKVNAADLFASEKFHALLETARETYDYIIIDTPPVLVVPDARVIGQSADAIVFNVRWDSTTHAQVAEALRQFETVNVPVTGLVLSQIDPAGMKRYGYGGRYGAYSRYGARYYET</sequence>
<evidence type="ECO:0000256" key="18">
    <source>
        <dbReference type="SAM" id="Phobius"/>
    </source>
</evidence>
<feature type="domain" description="Tyrosine-protein kinase G-rich" evidence="21">
    <location>
        <begin position="379"/>
        <end position="452"/>
    </location>
</feature>
<evidence type="ECO:0000256" key="12">
    <source>
        <dbReference type="ARBA" id="ARBA00022989"/>
    </source>
</evidence>
<comment type="catalytic activity">
    <reaction evidence="15">
        <text>L-tyrosyl-[protein] + ATP = O-phospho-L-tyrosyl-[protein] + ADP + H(+)</text>
        <dbReference type="Rhea" id="RHEA:10596"/>
        <dbReference type="Rhea" id="RHEA-COMP:10136"/>
        <dbReference type="Rhea" id="RHEA-COMP:20101"/>
        <dbReference type="ChEBI" id="CHEBI:15378"/>
        <dbReference type="ChEBI" id="CHEBI:30616"/>
        <dbReference type="ChEBI" id="CHEBI:46858"/>
        <dbReference type="ChEBI" id="CHEBI:61978"/>
        <dbReference type="ChEBI" id="CHEBI:456216"/>
        <dbReference type="EC" id="2.7.10.2"/>
    </reaction>
</comment>
<dbReference type="Pfam" id="PF13807">
    <property type="entry name" value="GNVR"/>
    <property type="match status" value="1"/>
</dbReference>
<name>A0A3D9BP46_9RHOB</name>
<evidence type="ECO:0000256" key="13">
    <source>
        <dbReference type="ARBA" id="ARBA00023136"/>
    </source>
</evidence>
<dbReference type="InterPro" id="IPR027417">
    <property type="entry name" value="P-loop_NTPase"/>
</dbReference>
<evidence type="ECO:0000256" key="15">
    <source>
        <dbReference type="ARBA" id="ARBA00051245"/>
    </source>
</evidence>
<keyword evidence="7" id="KW-0808">Transferase</keyword>
<evidence type="ECO:0000256" key="3">
    <source>
        <dbReference type="ARBA" id="ARBA00008883"/>
    </source>
</evidence>
<evidence type="ECO:0000256" key="8">
    <source>
        <dbReference type="ARBA" id="ARBA00022692"/>
    </source>
</evidence>
<evidence type="ECO:0000256" key="9">
    <source>
        <dbReference type="ARBA" id="ARBA00022741"/>
    </source>
</evidence>
<keyword evidence="6" id="KW-0997">Cell inner membrane</keyword>
<dbReference type="Pfam" id="PF13614">
    <property type="entry name" value="AAA_31"/>
    <property type="match status" value="1"/>
</dbReference>
<keyword evidence="12 18" id="KW-1133">Transmembrane helix</keyword>
<dbReference type="InterPro" id="IPR050445">
    <property type="entry name" value="Bact_polysacc_biosynth/exp"/>
</dbReference>
<reference evidence="22 23" key="1">
    <citation type="journal article" date="2017" name="Int. J. Syst. Evol. Microbiol.">
        <title>Rhodosalinus sediminis gen. nov., sp. nov., isolated from marine saltern.</title>
        <authorList>
            <person name="Guo L.Y."/>
            <person name="Ling S.K."/>
            <person name="Li C.M."/>
            <person name="Chen G.J."/>
            <person name="Du Z.J."/>
        </authorList>
    </citation>
    <scope>NUCLEOTIDE SEQUENCE [LARGE SCALE GENOMIC DNA]</scope>
    <source>
        <strain evidence="22 23">WDN1C137</strain>
    </source>
</reference>
<organism evidence="22 23">
    <name type="scientific">Rhodosalinus sediminis</name>
    <dbReference type="NCBI Taxonomy" id="1940533"/>
    <lineage>
        <taxon>Bacteria</taxon>
        <taxon>Pseudomonadati</taxon>
        <taxon>Pseudomonadota</taxon>
        <taxon>Alphaproteobacteria</taxon>
        <taxon>Rhodobacterales</taxon>
        <taxon>Paracoccaceae</taxon>
        <taxon>Rhodosalinus</taxon>
    </lineage>
</organism>
<evidence type="ECO:0000256" key="14">
    <source>
        <dbReference type="ARBA" id="ARBA00023137"/>
    </source>
</evidence>
<dbReference type="RefSeq" id="WP_115981183.1">
    <property type="nucleotide sequence ID" value="NZ_QOHR01000021.1"/>
</dbReference>
<dbReference type="PANTHER" id="PTHR32309:SF13">
    <property type="entry name" value="FERRIC ENTEROBACTIN TRANSPORT PROTEIN FEPE"/>
    <property type="match status" value="1"/>
</dbReference>
<dbReference type="AlphaFoldDB" id="A0A3D9BP46"/>